<evidence type="ECO:0000313" key="3">
    <source>
        <dbReference type="Proteomes" id="UP000285430"/>
    </source>
</evidence>
<dbReference type="VEuPathDB" id="FungiDB:H257_14386"/>
<evidence type="ECO:0000313" key="2">
    <source>
        <dbReference type="EMBL" id="RHZ30293.1"/>
    </source>
</evidence>
<proteinExistence type="predicted"/>
<feature type="compositionally biased region" description="Polar residues" evidence="1">
    <location>
        <begin position="272"/>
        <end position="287"/>
    </location>
</feature>
<name>A0A3R7BJ36_APHAT</name>
<evidence type="ECO:0000256" key="1">
    <source>
        <dbReference type="SAM" id="MobiDB-lite"/>
    </source>
</evidence>
<dbReference type="Proteomes" id="UP000285430">
    <property type="component" value="Unassembled WGS sequence"/>
</dbReference>
<comment type="caution">
    <text evidence="2">The sequence shown here is derived from an EMBL/GenBank/DDBJ whole genome shotgun (WGS) entry which is preliminary data.</text>
</comment>
<dbReference type="EMBL" id="QUTH01001508">
    <property type="protein sequence ID" value="RHZ30293.1"/>
    <property type="molecule type" value="Genomic_DNA"/>
</dbReference>
<reference evidence="2 3" key="1">
    <citation type="submission" date="2018-08" db="EMBL/GenBank/DDBJ databases">
        <title>Aphanomyces genome sequencing and annotation.</title>
        <authorList>
            <person name="Minardi D."/>
            <person name="Oidtmann B."/>
            <person name="Van Der Giezen M."/>
            <person name="Studholme D.J."/>
        </authorList>
    </citation>
    <scope>NUCLEOTIDE SEQUENCE [LARGE SCALE GENOMIC DNA]</scope>
    <source>
        <strain evidence="2 3">Da</strain>
    </source>
</reference>
<protein>
    <submittedName>
        <fullName evidence="2">Uncharacterized protein</fullName>
    </submittedName>
</protein>
<feature type="region of interest" description="Disordered" evidence="1">
    <location>
        <begin position="329"/>
        <end position="351"/>
    </location>
</feature>
<dbReference type="AlphaFoldDB" id="A0A3R7BJ36"/>
<accession>A0A3R7BJ36</accession>
<dbReference type="VEuPathDB" id="FungiDB:H257_11672"/>
<organism evidence="2 3">
    <name type="scientific">Aphanomyces astaci</name>
    <name type="common">Crayfish plague agent</name>
    <dbReference type="NCBI Taxonomy" id="112090"/>
    <lineage>
        <taxon>Eukaryota</taxon>
        <taxon>Sar</taxon>
        <taxon>Stramenopiles</taxon>
        <taxon>Oomycota</taxon>
        <taxon>Saprolegniomycetes</taxon>
        <taxon>Saprolegniales</taxon>
        <taxon>Verrucalvaceae</taxon>
        <taxon>Aphanomyces</taxon>
    </lineage>
</organism>
<feature type="region of interest" description="Disordered" evidence="1">
    <location>
        <begin position="271"/>
        <end position="290"/>
    </location>
</feature>
<gene>
    <name evidence="2" type="ORF">DYB37_010073</name>
</gene>
<sequence length="381" mass="41432">MRRCQNDIGGDQTAAAHGLTIAQRLEPNHITVLAELGFLAPEDFETVVKGLITPSDFVWDNLVLSQGSDGYGESEKECELHHGNWKMNGNYYIQIHLFASSPVTWDSVLSPVTAADSTDSCCATCLAQPRVGSADALDFTACAAAQTTCCFDKTCQPATFGPPTYDLTLMTFADTETRFPAGNWLRMQWTTAVEVKYLALKTGQPKTTQVTNASVAATPKGGGFFFVCPALEGKLYLRAFAHNGCTASNELSITATKDNNRRSVMAAAATTPLPTNHPTGRSTSPQYTDAVHMTTPPVPTKKQLSFRDFHHVPTSQHAPLTQVRLAELSSMDDRQHRAPSPLRYDDDEESLRSSVSDGVLLAGYHHDAETADGRTSHEFTL</sequence>